<dbReference type="GO" id="GO:0005938">
    <property type="term" value="C:cell cortex"/>
    <property type="evidence" value="ECO:0007669"/>
    <property type="project" value="TreeGrafter"/>
</dbReference>
<dbReference type="EMBL" id="CAACVR010000045">
    <property type="protein sequence ID" value="VEU23426.1"/>
    <property type="molecule type" value="Genomic_DNA"/>
</dbReference>
<dbReference type="PANTHER" id="PTHR37271">
    <property type="entry name" value="KARYOGAMY PROTEIN KAR9"/>
    <property type="match status" value="1"/>
</dbReference>
<gene>
    <name evidence="2" type="ORF">BRENAR_LOCUS4156</name>
</gene>
<evidence type="ECO:0000313" key="2">
    <source>
        <dbReference type="EMBL" id="VEU23426.1"/>
    </source>
</evidence>
<reference evidence="2 3" key="1">
    <citation type="submission" date="2018-12" db="EMBL/GenBank/DDBJ databases">
        <authorList>
            <person name="Tiukova I."/>
            <person name="Dainat J."/>
        </authorList>
    </citation>
    <scope>NUCLEOTIDE SEQUENCE [LARGE SCALE GENOMIC DNA]</scope>
</reference>
<dbReference type="OrthoDB" id="5559380at2759"/>
<sequence length="604" mass="68384">MDKLEWISRDYEEINVAYFNLESLDALTESILNILESSSENIDKLLDKVSRICEYTIKAKKCVYTLQTAAAIAIQYHEISDVIMLSIETEISDGLEEAAKIKDLSSSFALDTHKVTFQDILHQAKDDKRICLQNSYSKDLEMPLSNRKLNEVVDQFLALSMKVDPINASISYIPQELELFSSLAKQRYPSSVLELIEKYESLVLKFSQLDMEMTSLEEELIGERWKHVFDCLGEEIEDILAHIDGQAKEGKEENELNSAKNILDYLSRILVEKLIKDDSYRRRYDRFVNRVCEVDDSEVHGKDVKIGPTSDKPPKVFKGQNFINSLDIKPIMVEGPPISIRKPRSTKDFVLSMNKDERSRLRKDSKVVIDKLLKELDTPADNKENESCSDPEQDLIEVQSFYPRMSAFSSTRTPMRVKNVFDSPNPFVTPSIKANRRSRLPMKTPTEKPMRYVPLPVTSIEPRLAKLLSLDRLPVESTLLSSKASRIPLPMRPQSRVSIRRSDSRLSVRSDSGQGSAGRPPSRLEELGLSISSRNGTRSPSVNNTPCNSLKVRPRTALGSMSAIKPNTPSYAELNPLSMKIRGKGSKGKASSTQRYRSVSCNDF</sequence>
<dbReference type="GO" id="GO:0043332">
    <property type="term" value="C:mating projection tip"/>
    <property type="evidence" value="ECO:0007669"/>
    <property type="project" value="TreeGrafter"/>
</dbReference>
<evidence type="ECO:0000256" key="1">
    <source>
        <dbReference type="SAM" id="MobiDB-lite"/>
    </source>
</evidence>
<dbReference type="GO" id="GO:0005816">
    <property type="term" value="C:spindle pole body"/>
    <property type="evidence" value="ECO:0007669"/>
    <property type="project" value="TreeGrafter"/>
</dbReference>
<dbReference type="AlphaFoldDB" id="A0A448YRA1"/>
<dbReference type="GO" id="GO:0031578">
    <property type="term" value="P:mitotic spindle orientation checkpoint signaling"/>
    <property type="evidence" value="ECO:0007669"/>
    <property type="project" value="TreeGrafter"/>
</dbReference>
<accession>A0A448YRA1</accession>
<evidence type="ECO:0000313" key="3">
    <source>
        <dbReference type="Proteomes" id="UP000290900"/>
    </source>
</evidence>
<protein>
    <submittedName>
        <fullName evidence="2">DEKNAAC104482</fullName>
    </submittedName>
</protein>
<feature type="compositionally biased region" description="Polar residues" evidence="1">
    <location>
        <begin position="589"/>
        <end position="604"/>
    </location>
</feature>
<dbReference type="GO" id="GO:0051293">
    <property type="term" value="P:establishment of spindle localization"/>
    <property type="evidence" value="ECO:0007669"/>
    <property type="project" value="TreeGrafter"/>
</dbReference>
<dbReference type="GO" id="GO:0030473">
    <property type="term" value="P:nuclear migration along microtubule"/>
    <property type="evidence" value="ECO:0007669"/>
    <property type="project" value="TreeGrafter"/>
</dbReference>
<dbReference type="InterPro" id="IPR013889">
    <property type="entry name" value="Karyogamy_KAR9"/>
</dbReference>
<feature type="region of interest" description="Disordered" evidence="1">
    <location>
        <begin position="581"/>
        <end position="604"/>
    </location>
</feature>
<dbReference type="InParanoid" id="A0A448YRA1"/>
<keyword evidence="3" id="KW-1185">Reference proteome</keyword>
<organism evidence="2 3">
    <name type="scientific">Brettanomyces naardenensis</name>
    <name type="common">Yeast</name>
    <dbReference type="NCBI Taxonomy" id="13370"/>
    <lineage>
        <taxon>Eukaryota</taxon>
        <taxon>Fungi</taxon>
        <taxon>Dikarya</taxon>
        <taxon>Ascomycota</taxon>
        <taxon>Saccharomycotina</taxon>
        <taxon>Pichiomycetes</taxon>
        <taxon>Pichiales</taxon>
        <taxon>Pichiaceae</taxon>
        <taxon>Brettanomyces</taxon>
    </lineage>
</organism>
<dbReference type="Pfam" id="PF08580">
    <property type="entry name" value="KAR9"/>
    <property type="match status" value="1"/>
</dbReference>
<dbReference type="PANTHER" id="PTHR37271:SF1">
    <property type="entry name" value="KARYOGAMY PROTEIN KAR9"/>
    <property type="match status" value="1"/>
</dbReference>
<dbReference type="STRING" id="13370.A0A448YRA1"/>
<proteinExistence type="predicted"/>
<dbReference type="Proteomes" id="UP000290900">
    <property type="component" value="Unassembled WGS sequence"/>
</dbReference>
<feature type="region of interest" description="Disordered" evidence="1">
    <location>
        <begin position="486"/>
        <end position="551"/>
    </location>
</feature>
<feature type="compositionally biased region" description="Polar residues" evidence="1">
    <location>
        <begin position="530"/>
        <end position="548"/>
    </location>
</feature>
<name>A0A448YRA1_BRENA</name>